<dbReference type="GO" id="GO:0016226">
    <property type="term" value="P:iron-sulfur cluster assembly"/>
    <property type="evidence" value="ECO:0007669"/>
    <property type="project" value="InterPro"/>
</dbReference>
<name>A0A0H3BKY4_TREPS</name>
<dbReference type="InterPro" id="IPR055346">
    <property type="entry name" value="Fe-S_cluster_assembly_SufBD"/>
</dbReference>
<dbReference type="RefSeq" id="WP_010882059.1">
    <property type="nucleotide sequence ID" value="NC_010741.1"/>
</dbReference>
<gene>
    <name evidence="2" type="ordered locus">TPASS_0613</name>
</gene>
<reference evidence="2 3" key="1">
    <citation type="journal article" date="2008" name="BMC Microbiol.">
        <title>Complete genome sequence of Treponema pallidum ssp. pallidum strain SS14 determined with oligonucleotide arrays.</title>
        <authorList>
            <person name="Matejkova P."/>
            <person name="Strouhal M."/>
            <person name="Smajs D."/>
            <person name="Norris S.J."/>
            <person name="Palzkill T."/>
            <person name="Petrosino J.F."/>
            <person name="Sodergren E."/>
            <person name="Norton J.E."/>
            <person name="Singh J."/>
            <person name="Richmond T.A."/>
            <person name="Molla M.N."/>
            <person name="Albert T.J."/>
            <person name="Weinstock G.M."/>
        </authorList>
    </citation>
    <scope>NUCLEOTIDE SEQUENCE [LARGE SCALE GENOMIC DNA]</scope>
    <source>
        <strain evidence="2 3">SS14</strain>
    </source>
</reference>
<protein>
    <recommendedName>
        <fullName evidence="1">SUF system FeS cluster assembly SufBD core domain-containing protein</fullName>
    </recommendedName>
</protein>
<dbReference type="AlphaFoldDB" id="A0A0H3BKY4"/>
<evidence type="ECO:0000313" key="3">
    <source>
        <dbReference type="Proteomes" id="UP000001202"/>
    </source>
</evidence>
<dbReference type="InterPro" id="IPR011542">
    <property type="entry name" value="SUF_FeS_clus_asmbl_SufD"/>
</dbReference>
<dbReference type="PATRIC" id="fig|455434.6.peg.607"/>
<dbReference type="KEGG" id="tpp:TPASS_0613"/>
<feature type="domain" description="SUF system FeS cluster assembly SufBD core" evidence="1">
    <location>
        <begin position="101"/>
        <end position="347"/>
    </location>
</feature>
<dbReference type="Proteomes" id="UP000001202">
    <property type="component" value="Chromosome"/>
</dbReference>
<proteinExistence type="predicted"/>
<dbReference type="NCBIfam" id="TIGR01981">
    <property type="entry name" value="sufD"/>
    <property type="match status" value="1"/>
</dbReference>
<dbReference type="GeneID" id="93876380"/>
<evidence type="ECO:0000313" key="2">
    <source>
        <dbReference type="EMBL" id="ACD71032.1"/>
    </source>
</evidence>
<accession>A0A0H3BKY4</accession>
<dbReference type="Pfam" id="PF01458">
    <property type="entry name" value="SUFBD_core"/>
    <property type="match status" value="1"/>
</dbReference>
<dbReference type="PANTHER" id="PTHR43575">
    <property type="entry name" value="PROTEIN ABCI7, CHLOROPLASTIC"/>
    <property type="match status" value="1"/>
</dbReference>
<dbReference type="InterPro" id="IPR000825">
    <property type="entry name" value="SUF_FeS_clus_asmbl_SufBD_core"/>
</dbReference>
<dbReference type="PANTHER" id="PTHR43575:SF1">
    <property type="entry name" value="PROTEIN ABCI7, CHLOROPLASTIC"/>
    <property type="match status" value="1"/>
</dbReference>
<evidence type="ECO:0000259" key="1">
    <source>
        <dbReference type="Pfam" id="PF01458"/>
    </source>
</evidence>
<dbReference type="InterPro" id="IPR037284">
    <property type="entry name" value="SUF_FeS_clus_asmbl_SufBD_sf"/>
</dbReference>
<dbReference type="EMBL" id="CP000805">
    <property type="protein sequence ID" value="ACD71032.1"/>
    <property type="molecule type" value="Genomic_DNA"/>
</dbReference>
<organism evidence="2 3">
    <name type="scientific">Treponema pallidum subsp. pallidum (strain SS14)</name>
    <dbReference type="NCBI Taxonomy" id="455434"/>
    <lineage>
        <taxon>Bacteria</taxon>
        <taxon>Pseudomonadati</taxon>
        <taxon>Spirochaetota</taxon>
        <taxon>Spirochaetia</taxon>
        <taxon>Spirochaetales</taxon>
        <taxon>Treponemataceae</taxon>
        <taxon>Treponema</taxon>
    </lineage>
</organism>
<dbReference type="SUPFAM" id="SSF101960">
    <property type="entry name" value="Stabilizer of iron transporter SufD"/>
    <property type="match status" value="1"/>
</dbReference>
<sequence>MKKREFFKRLGYHAQDVASQPFSRTQVTSSSALVRSSSIEHFLCTEPERAARAFDFRTRDRQRHCGLGEAYVQEVKEKRNAGVYLSVPRTSETVHVLIRFTMDTHNRVLYDQTFLDIQEGARVKVLVCVDAQGYTPQDAPALVGPQALERAPFRNGLVSVQVGRGASVELIKVQNTHPTAVNFETVHLHAQESAQVRCYDVQIGAQISGVSNSAFLRDEWARVEIHPLYFIDKARRMDLEHNLIVEGKNSHAHICACGVVKDGARKTFRGNIFLHRGCSHSVARFSDRTILLDRTAVGVSIPTIFCDEDDVVGEHAASFETIGSDVLYYLMSRGLDEYGAKRLIIEAAFKPVFALIDDAHIRETLVRNFDESLDRAHRKRKA</sequence>